<dbReference type="PRINTS" id="PR00449">
    <property type="entry name" value="RASTRNSFRMNG"/>
</dbReference>
<evidence type="ECO:0000256" key="1">
    <source>
        <dbReference type="ARBA" id="ARBA00022741"/>
    </source>
</evidence>
<reference evidence="4 5" key="1">
    <citation type="journal article" date="2015" name="Genome Biol.">
        <title>Comparative genomics of Steinernema reveals deeply conserved gene regulatory networks.</title>
        <authorList>
            <person name="Dillman A.R."/>
            <person name="Macchietto M."/>
            <person name="Porter C.F."/>
            <person name="Rogers A."/>
            <person name="Williams B."/>
            <person name="Antoshechkin I."/>
            <person name="Lee M.M."/>
            <person name="Goodwin Z."/>
            <person name="Lu X."/>
            <person name="Lewis E.E."/>
            <person name="Goodrich-Blair H."/>
            <person name="Stock S.P."/>
            <person name="Adams B.J."/>
            <person name="Sternberg P.W."/>
            <person name="Mortazavi A."/>
        </authorList>
    </citation>
    <scope>NUCLEOTIDE SEQUENCE [LARGE SCALE GENOMIC DNA]</scope>
    <source>
        <strain evidence="4 5">ALL</strain>
    </source>
</reference>
<keyword evidence="5" id="KW-1185">Reference proteome</keyword>
<dbReference type="InterPro" id="IPR005225">
    <property type="entry name" value="Small_GTP-bd"/>
</dbReference>
<dbReference type="SUPFAM" id="SSF52540">
    <property type="entry name" value="P-loop containing nucleoside triphosphate hydrolases"/>
    <property type="match status" value="1"/>
</dbReference>
<evidence type="ECO:0000256" key="2">
    <source>
        <dbReference type="ARBA" id="ARBA00023134"/>
    </source>
</evidence>
<sequence length="226" mass="25162">MGIGVNFSNPEAESPRVLKCVLVGDAAVGKTSLIVSYTTNSWNKQYVPTAFDNYSVLVQVDNKPIRLELSDTAGQSEFDSLRPFSYADSDVFLLCFNVMRPASLHSITDHWIPEISKSSPNTPVILVGTHSDLRTDMELVINMSRMGEKPVPESKGRMLAEELQGDYIECSALTQQNLKDVFDRAIIVALRGKTHKSARSPKEPEKKGSSFTEGFRKLISMTRKFL</sequence>
<comment type="caution">
    <text evidence="4">The sequence shown here is derived from an EMBL/GenBank/DDBJ whole genome shotgun (WGS) entry which is preliminary data.</text>
</comment>
<organism evidence="4 5">
    <name type="scientific">Steinernema carpocapsae</name>
    <name type="common">Entomopathogenic nematode</name>
    <dbReference type="NCBI Taxonomy" id="34508"/>
    <lineage>
        <taxon>Eukaryota</taxon>
        <taxon>Metazoa</taxon>
        <taxon>Ecdysozoa</taxon>
        <taxon>Nematoda</taxon>
        <taxon>Chromadorea</taxon>
        <taxon>Rhabditida</taxon>
        <taxon>Tylenchina</taxon>
        <taxon>Panagrolaimomorpha</taxon>
        <taxon>Strongyloidoidea</taxon>
        <taxon>Steinernematidae</taxon>
        <taxon>Steinernema</taxon>
    </lineage>
</organism>
<dbReference type="FunFam" id="3.40.50.300:FF:001600">
    <property type="entry name" value="RhoU, isoform B"/>
    <property type="match status" value="1"/>
</dbReference>
<protein>
    <submittedName>
        <fullName evidence="4">Uncharacterized protein</fullName>
    </submittedName>
</protein>
<dbReference type="InterPro" id="IPR027417">
    <property type="entry name" value="P-loop_NTPase"/>
</dbReference>
<dbReference type="InterPro" id="IPR003578">
    <property type="entry name" value="Small_GTPase_Rho"/>
</dbReference>
<keyword evidence="1" id="KW-0547">Nucleotide-binding</keyword>
<feature type="region of interest" description="Disordered" evidence="3">
    <location>
        <begin position="193"/>
        <end position="213"/>
    </location>
</feature>
<dbReference type="PROSITE" id="PS51421">
    <property type="entry name" value="RAS"/>
    <property type="match status" value="1"/>
</dbReference>
<evidence type="ECO:0000313" key="4">
    <source>
        <dbReference type="EMBL" id="TKR86651.1"/>
    </source>
</evidence>
<name>A0A4U5NU31_STECR</name>
<dbReference type="PANTHER" id="PTHR24072">
    <property type="entry name" value="RHO FAMILY GTPASE"/>
    <property type="match status" value="1"/>
</dbReference>
<dbReference type="EMBL" id="AZBU02000003">
    <property type="protein sequence ID" value="TKR86651.1"/>
    <property type="molecule type" value="Genomic_DNA"/>
</dbReference>
<dbReference type="InterPro" id="IPR001806">
    <property type="entry name" value="Small_GTPase"/>
</dbReference>
<keyword evidence="2" id="KW-0342">GTP-binding</keyword>
<dbReference type="Proteomes" id="UP000298663">
    <property type="component" value="Unassembled WGS sequence"/>
</dbReference>
<accession>A0A4U5NU31</accession>
<dbReference type="Pfam" id="PF00071">
    <property type="entry name" value="Ras"/>
    <property type="match status" value="1"/>
</dbReference>
<evidence type="ECO:0000313" key="5">
    <source>
        <dbReference type="Proteomes" id="UP000298663"/>
    </source>
</evidence>
<dbReference type="PROSITE" id="PS51420">
    <property type="entry name" value="RHO"/>
    <property type="match status" value="1"/>
</dbReference>
<dbReference type="GO" id="GO:0005525">
    <property type="term" value="F:GTP binding"/>
    <property type="evidence" value="ECO:0007669"/>
    <property type="project" value="UniProtKB-KW"/>
</dbReference>
<dbReference type="PROSITE" id="PS51419">
    <property type="entry name" value="RAB"/>
    <property type="match status" value="1"/>
</dbReference>
<dbReference type="GO" id="GO:0007264">
    <property type="term" value="P:small GTPase-mediated signal transduction"/>
    <property type="evidence" value="ECO:0007669"/>
    <property type="project" value="InterPro"/>
</dbReference>
<dbReference type="GO" id="GO:0003924">
    <property type="term" value="F:GTPase activity"/>
    <property type="evidence" value="ECO:0007669"/>
    <property type="project" value="InterPro"/>
</dbReference>
<dbReference type="AlphaFoldDB" id="A0A4U5NU31"/>
<proteinExistence type="predicted"/>
<dbReference type="NCBIfam" id="TIGR00231">
    <property type="entry name" value="small_GTP"/>
    <property type="match status" value="1"/>
</dbReference>
<dbReference type="STRING" id="34508.A0A4U5NU31"/>
<reference evidence="4 5" key="2">
    <citation type="journal article" date="2019" name="G3 (Bethesda)">
        <title>Hybrid Assembly of the Genome of the Entomopathogenic Nematode Steinernema carpocapsae Identifies the X-Chromosome.</title>
        <authorList>
            <person name="Serra L."/>
            <person name="Macchietto M."/>
            <person name="Macias-Munoz A."/>
            <person name="McGill C.J."/>
            <person name="Rodriguez I.M."/>
            <person name="Rodriguez B."/>
            <person name="Murad R."/>
            <person name="Mortazavi A."/>
        </authorList>
    </citation>
    <scope>NUCLEOTIDE SEQUENCE [LARGE SCALE GENOMIC DNA]</scope>
    <source>
        <strain evidence="4 5">ALL</strain>
    </source>
</reference>
<dbReference type="OrthoDB" id="8830751at2759"/>
<gene>
    <name evidence="4" type="ORF">L596_011199</name>
</gene>
<dbReference type="SMART" id="SM00173">
    <property type="entry name" value="RAS"/>
    <property type="match status" value="1"/>
</dbReference>
<dbReference type="SMART" id="SM00175">
    <property type="entry name" value="RAB"/>
    <property type="match status" value="1"/>
</dbReference>
<dbReference type="SMART" id="SM00174">
    <property type="entry name" value="RHO"/>
    <property type="match status" value="1"/>
</dbReference>
<dbReference type="Gene3D" id="3.40.50.300">
    <property type="entry name" value="P-loop containing nucleotide triphosphate hydrolases"/>
    <property type="match status" value="1"/>
</dbReference>
<evidence type="ECO:0000256" key="3">
    <source>
        <dbReference type="SAM" id="MobiDB-lite"/>
    </source>
</evidence>